<gene>
    <name evidence="2" type="ORF">HNP63_000843</name>
</gene>
<feature type="transmembrane region" description="Helical" evidence="1">
    <location>
        <begin position="20"/>
        <end position="39"/>
    </location>
</feature>
<comment type="caution">
    <text evidence="2">The sequence shown here is derived from an EMBL/GenBank/DDBJ whole genome shotgun (WGS) entry which is preliminary data.</text>
</comment>
<accession>A0AB34Z5M4</accession>
<dbReference type="Proteomes" id="UP000529652">
    <property type="component" value="Unassembled WGS sequence"/>
</dbReference>
<keyword evidence="1" id="KW-0472">Membrane</keyword>
<proteinExistence type="predicted"/>
<keyword evidence="1" id="KW-0812">Transmembrane</keyword>
<keyword evidence="1" id="KW-1133">Transmembrane helix</keyword>
<organism evidence="2 3">
    <name type="scientific">Borreliella afzelii</name>
    <name type="common">Borrelia afzelii</name>
    <dbReference type="NCBI Taxonomy" id="29518"/>
    <lineage>
        <taxon>Bacteria</taxon>
        <taxon>Pseudomonadati</taxon>
        <taxon>Spirochaetota</taxon>
        <taxon>Spirochaetia</taxon>
        <taxon>Spirochaetales</taxon>
        <taxon>Borreliaceae</taxon>
        <taxon>Borreliella</taxon>
    </lineage>
</organism>
<evidence type="ECO:0000313" key="3">
    <source>
        <dbReference type="Proteomes" id="UP000529652"/>
    </source>
</evidence>
<evidence type="ECO:0000313" key="2">
    <source>
        <dbReference type="EMBL" id="MBB5141432.1"/>
    </source>
</evidence>
<name>A0AB34Z5M4_BORAF</name>
<evidence type="ECO:0000256" key="1">
    <source>
        <dbReference type="SAM" id="Phobius"/>
    </source>
</evidence>
<dbReference type="AlphaFoldDB" id="A0AB34Z5M4"/>
<reference evidence="2 3" key="1">
    <citation type="submission" date="2020-08" db="EMBL/GenBank/DDBJ databases">
        <title>Genomic Encyclopedia of Type Strains, Phase IV (KMG-IV): sequencing the most valuable type-strain genomes for metagenomic binning, comparative biology and taxonomic classification.</title>
        <authorList>
            <person name="Goeker M."/>
        </authorList>
    </citation>
    <scope>NUCLEOTIDE SEQUENCE [LARGE SCALE GENOMIC DNA]</scope>
    <source>
        <strain evidence="2 3">DSM 10508</strain>
    </source>
</reference>
<dbReference type="EMBL" id="JACHGM010000002">
    <property type="protein sequence ID" value="MBB5141432.1"/>
    <property type="molecule type" value="Genomic_DNA"/>
</dbReference>
<protein>
    <submittedName>
        <fullName evidence="2">Uncharacterized protein</fullName>
    </submittedName>
</protein>
<sequence length="210" mass="24697">MKKNSLYIIILLYTNNYVEMKYTAFLSILLLCSINLFCFQNKLTASQWEFPKGDIIKKKIKIGIIYHNYINPVFYNEDPKYIAFIGILTSYNEWIEIQFSPINFFTIPTKKDFISNTYFNLAFTIYIVKYSILADTLTIKFFIGTQIDLTLRTTIFTGKTTNAFLYPIFPIITLKFEIDFIPNNYSIYYKVSTSFKEFILLDLGISIFIP</sequence>